<reference evidence="8 9" key="1">
    <citation type="submission" date="2020-08" db="EMBL/GenBank/DDBJ databases">
        <title>Genomic Encyclopedia of Type Strains, Phase IV (KMG-IV): sequencing the most valuable type-strain genomes for metagenomic binning, comparative biology and taxonomic classification.</title>
        <authorList>
            <person name="Goeker M."/>
        </authorList>
    </citation>
    <scope>NUCLEOTIDE SEQUENCE [LARGE SCALE GENOMIC DNA]</scope>
    <source>
        <strain evidence="8 9">DSM 105074</strain>
    </source>
</reference>
<sequence length="153" mass="16834">MRTPDKLDRQTFLKTCGAVCLAAAGLPVLVSSCRSVYYAQKPVLKGKTIELSRSEFEQVSKKGVTTLRNYVLVELPGQTFPIYLHRTGDAFTAVLMKCSHQGNELNAHEGFLTCPAHGSEYDAQGHVTEGPADRDLTAYRVTADNQKIYILIA</sequence>
<keyword evidence="2" id="KW-0479">Metal-binding</keyword>
<protein>
    <submittedName>
        <fullName evidence="8">Rieske Fe-S protein</fullName>
    </submittedName>
</protein>
<dbReference type="PRINTS" id="PR00162">
    <property type="entry name" value="RIESKE"/>
</dbReference>
<evidence type="ECO:0000256" key="5">
    <source>
        <dbReference type="ARBA" id="ARBA00023157"/>
    </source>
</evidence>
<evidence type="ECO:0000256" key="1">
    <source>
        <dbReference type="ARBA" id="ARBA00022714"/>
    </source>
</evidence>
<dbReference type="GO" id="GO:0016020">
    <property type="term" value="C:membrane"/>
    <property type="evidence" value="ECO:0007669"/>
    <property type="project" value="InterPro"/>
</dbReference>
<dbReference type="PROSITE" id="PS51296">
    <property type="entry name" value="RIESKE"/>
    <property type="match status" value="1"/>
</dbReference>
<dbReference type="GO" id="GO:0046872">
    <property type="term" value="F:metal ion binding"/>
    <property type="evidence" value="ECO:0007669"/>
    <property type="project" value="UniProtKB-KW"/>
</dbReference>
<evidence type="ECO:0000256" key="6">
    <source>
        <dbReference type="ARBA" id="ARBA00034078"/>
    </source>
</evidence>
<dbReference type="SUPFAM" id="SSF50022">
    <property type="entry name" value="ISP domain"/>
    <property type="match status" value="1"/>
</dbReference>
<dbReference type="EMBL" id="JACHGF010000013">
    <property type="protein sequence ID" value="MBB5286979.1"/>
    <property type="molecule type" value="Genomic_DNA"/>
</dbReference>
<dbReference type="Proteomes" id="UP000557307">
    <property type="component" value="Unassembled WGS sequence"/>
</dbReference>
<dbReference type="Pfam" id="PF00355">
    <property type="entry name" value="Rieske"/>
    <property type="match status" value="1"/>
</dbReference>
<dbReference type="InterPro" id="IPR005805">
    <property type="entry name" value="Rieske_Fe-S_prot_C"/>
</dbReference>
<evidence type="ECO:0000256" key="3">
    <source>
        <dbReference type="ARBA" id="ARBA00023004"/>
    </source>
</evidence>
<evidence type="ECO:0000259" key="7">
    <source>
        <dbReference type="PROSITE" id="PS51296"/>
    </source>
</evidence>
<comment type="cofactor">
    <cofactor evidence="6">
        <name>[2Fe-2S] cluster</name>
        <dbReference type="ChEBI" id="CHEBI:190135"/>
    </cofactor>
</comment>
<keyword evidence="3" id="KW-0408">Iron</keyword>
<dbReference type="InterPro" id="IPR017941">
    <property type="entry name" value="Rieske_2Fe-2S"/>
</dbReference>
<dbReference type="CDD" id="cd03467">
    <property type="entry name" value="Rieske"/>
    <property type="match status" value="1"/>
</dbReference>
<keyword evidence="1" id="KW-0001">2Fe-2S</keyword>
<name>A0A840U590_9BACT</name>
<dbReference type="GO" id="GO:0051537">
    <property type="term" value="F:2 iron, 2 sulfur cluster binding"/>
    <property type="evidence" value="ECO:0007669"/>
    <property type="project" value="UniProtKB-KW"/>
</dbReference>
<dbReference type="InterPro" id="IPR014349">
    <property type="entry name" value="Rieske_Fe-S_prot"/>
</dbReference>
<comment type="caution">
    <text evidence="8">The sequence shown here is derived from an EMBL/GenBank/DDBJ whole genome shotgun (WGS) entry which is preliminary data.</text>
</comment>
<organism evidence="8 9">
    <name type="scientific">Rhabdobacter roseus</name>
    <dbReference type="NCBI Taxonomy" id="1655419"/>
    <lineage>
        <taxon>Bacteria</taxon>
        <taxon>Pseudomonadati</taxon>
        <taxon>Bacteroidota</taxon>
        <taxon>Cytophagia</taxon>
        <taxon>Cytophagales</taxon>
        <taxon>Cytophagaceae</taxon>
        <taxon>Rhabdobacter</taxon>
    </lineage>
</organism>
<evidence type="ECO:0000313" key="9">
    <source>
        <dbReference type="Proteomes" id="UP000557307"/>
    </source>
</evidence>
<feature type="domain" description="Rieske" evidence="7">
    <location>
        <begin position="70"/>
        <end position="150"/>
    </location>
</feature>
<keyword evidence="4" id="KW-0411">Iron-sulfur</keyword>
<proteinExistence type="predicted"/>
<keyword evidence="9" id="KW-1185">Reference proteome</keyword>
<keyword evidence="5" id="KW-1015">Disulfide bond</keyword>
<dbReference type="Gene3D" id="2.102.10.10">
    <property type="entry name" value="Rieske [2Fe-2S] iron-sulphur domain"/>
    <property type="match status" value="1"/>
</dbReference>
<evidence type="ECO:0000313" key="8">
    <source>
        <dbReference type="EMBL" id="MBB5286979.1"/>
    </source>
</evidence>
<dbReference type="PROSITE" id="PS51257">
    <property type="entry name" value="PROKAR_LIPOPROTEIN"/>
    <property type="match status" value="1"/>
</dbReference>
<accession>A0A840U590</accession>
<dbReference type="PANTHER" id="PTHR10134">
    <property type="entry name" value="CYTOCHROME B-C1 COMPLEX SUBUNIT RIESKE, MITOCHONDRIAL"/>
    <property type="match status" value="1"/>
</dbReference>
<dbReference type="AlphaFoldDB" id="A0A840U590"/>
<dbReference type="RefSeq" id="WP_184178634.1">
    <property type="nucleotide sequence ID" value="NZ_JACHGF010000013.1"/>
</dbReference>
<evidence type="ECO:0000256" key="2">
    <source>
        <dbReference type="ARBA" id="ARBA00022723"/>
    </source>
</evidence>
<evidence type="ECO:0000256" key="4">
    <source>
        <dbReference type="ARBA" id="ARBA00023014"/>
    </source>
</evidence>
<dbReference type="InterPro" id="IPR036922">
    <property type="entry name" value="Rieske_2Fe-2S_sf"/>
</dbReference>
<gene>
    <name evidence="8" type="ORF">HNQ92_005141</name>
</gene>